<sequence>MVNVDRVYEPVKENAELYEELYDIYCRLYEGMDEKEVFTRLARIQERY</sequence>
<protein>
    <submittedName>
        <fullName evidence="1">Uncharacterized protein</fullName>
    </submittedName>
</protein>
<dbReference type="Gene3D" id="3.30.420.40">
    <property type="match status" value="1"/>
</dbReference>
<gene>
    <name evidence="1" type="ORF">LCGC14_2716880</name>
</gene>
<accession>A0A0F9BKB8</accession>
<organism evidence="1">
    <name type="scientific">marine sediment metagenome</name>
    <dbReference type="NCBI Taxonomy" id="412755"/>
    <lineage>
        <taxon>unclassified sequences</taxon>
        <taxon>metagenomes</taxon>
        <taxon>ecological metagenomes</taxon>
    </lineage>
</organism>
<comment type="caution">
    <text evidence="1">The sequence shown here is derived from an EMBL/GenBank/DDBJ whole genome shotgun (WGS) entry which is preliminary data.</text>
</comment>
<evidence type="ECO:0000313" key="1">
    <source>
        <dbReference type="EMBL" id="KKK91049.1"/>
    </source>
</evidence>
<proteinExistence type="predicted"/>
<dbReference type="AlphaFoldDB" id="A0A0F9BKB8"/>
<name>A0A0F9BKB8_9ZZZZ</name>
<dbReference type="EMBL" id="LAZR01048825">
    <property type="protein sequence ID" value="KKK91049.1"/>
    <property type="molecule type" value="Genomic_DNA"/>
</dbReference>
<reference evidence="1" key="1">
    <citation type="journal article" date="2015" name="Nature">
        <title>Complex archaea that bridge the gap between prokaryotes and eukaryotes.</title>
        <authorList>
            <person name="Spang A."/>
            <person name="Saw J.H."/>
            <person name="Jorgensen S.L."/>
            <person name="Zaremba-Niedzwiedzka K."/>
            <person name="Martijn J."/>
            <person name="Lind A.E."/>
            <person name="van Eijk R."/>
            <person name="Schleper C."/>
            <person name="Guy L."/>
            <person name="Ettema T.J."/>
        </authorList>
    </citation>
    <scope>NUCLEOTIDE SEQUENCE</scope>
</reference>